<dbReference type="InterPro" id="IPR036770">
    <property type="entry name" value="Ankyrin_rpt-contain_sf"/>
</dbReference>
<feature type="transmembrane region" description="Helical" evidence="3">
    <location>
        <begin position="311"/>
        <end position="328"/>
    </location>
</feature>
<keyword evidence="3" id="KW-0812">Transmembrane</keyword>
<dbReference type="InterPro" id="IPR026961">
    <property type="entry name" value="PGG_dom"/>
</dbReference>
<dbReference type="Gene3D" id="1.25.40.20">
    <property type="entry name" value="Ankyrin repeat-containing domain"/>
    <property type="match status" value="1"/>
</dbReference>
<evidence type="ECO:0000256" key="3">
    <source>
        <dbReference type="SAM" id="Phobius"/>
    </source>
</evidence>
<dbReference type="Pfam" id="PF12796">
    <property type="entry name" value="Ank_2"/>
    <property type="match status" value="1"/>
</dbReference>
<evidence type="ECO:0000313" key="6">
    <source>
        <dbReference type="Proteomes" id="UP000224567"/>
    </source>
</evidence>
<dbReference type="PROSITE" id="PS50297">
    <property type="entry name" value="ANK_REP_REGION"/>
    <property type="match status" value="2"/>
</dbReference>
<dbReference type="PANTHER" id="PTHR24128">
    <property type="entry name" value="HOMEOBOX PROTEIN WARIAI"/>
    <property type="match status" value="1"/>
</dbReference>
<keyword evidence="1" id="KW-0040">ANK repeat</keyword>
<feature type="repeat" description="ANK" evidence="1">
    <location>
        <begin position="151"/>
        <end position="172"/>
    </location>
</feature>
<reference evidence="6" key="2">
    <citation type="journal article" date="2017" name="J. Anim. Genet.">
        <title>Multiple reference genome sequences of hot pepper reveal the massive evolution of plant disease resistance genes by retroduplication.</title>
        <authorList>
            <person name="Kim S."/>
            <person name="Park J."/>
            <person name="Yeom S.-I."/>
            <person name="Kim Y.-M."/>
            <person name="Seo E."/>
            <person name="Kim K.-T."/>
            <person name="Kim M.-S."/>
            <person name="Lee J.M."/>
            <person name="Cheong K."/>
            <person name="Shin H.-S."/>
            <person name="Kim S.-B."/>
            <person name="Han K."/>
            <person name="Lee J."/>
            <person name="Park M."/>
            <person name="Lee H.-A."/>
            <person name="Lee H.-Y."/>
            <person name="Lee Y."/>
            <person name="Oh S."/>
            <person name="Lee J.H."/>
            <person name="Choi E."/>
            <person name="Choi E."/>
            <person name="Lee S.E."/>
            <person name="Jeon J."/>
            <person name="Kim H."/>
            <person name="Choi G."/>
            <person name="Song H."/>
            <person name="Lee J."/>
            <person name="Lee S.-C."/>
            <person name="Kwon J.-K."/>
            <person name="Lee H.-Y."/>
            <person name="Koo N."/>
            <person name="Hong Y."/>
            <person name="Kim R.W."/>
            <person name="Kang W.-H."/>
            <person name="Huh J.H."/>
            <person name="Kang B.-C."/>
            <person name="Yang T.-J."/>
            <person name="Lee Y.-H."/>
            <person name="Bennetzen J.L."/>
            <person name="Choi D."/>
        </authorList>
    </citation>
    <scope>NUCLEOTIDE SEQUENCE [LARGE SCALE GENOMIC DNA]</scope>
    <source>
        <strain evidence="6">cv. PBC81</strain>
    </source>
</reference>
<keyword evidence="3" id="KW-0472">Membrane</keyword>
<dbReference type="Proteomes" id="UP000224567">
    <property type="component" value="Unassembled WGS sequence"/>
</dbReference>
<organism evidence="5 6">
    <name type="scientific">Capsicum baccatum</name>
    <name type="common">Peruvian pepper</name>
    <dbReference type="NCBI Taxonomy" id="33114"/>
    <lineage>
        <taxon>Eukaryota</taxon>
        <taxon>Viridiplantae</taxon>
        <taxon>Streptophyta</taxon>
        <taxon>Embryophyta</taxon>
        <taxon>Tracheophyta</taxon>
        <taxon>Spermatophyta</taxon>
        <taxon>Magnoliopsida</taxon>
        <taxon>eudicotyledons</taxon>
        <taxon>Gunneridae</taxon>
        <taxon>Pentapetalae</taxon>
        <taxon>asterids</taxon>
        <taxon>lamiids</taxon>
        <taxon>Solanales</taxon>
        <taxon>Solanaceae</taxon>
        <taxon>Solanoideae</taxon>
        <taxon>Capsiceae</taxon>
        <taxon>Capsicum</taxon>
    </lineage>
</organism>
<evidence type="ECO:0000256" key="1">
    <source>
        <dbReference type="PROSITE-ProRule" id="PRU00023"/>
    </source>
</evidence>
<name>A0A2G2VAU5_CAPBA</name>
<feature type="repeat" description="ANK" evidence="1">
    <location>
        <begin position="190"/>
        <end position="222"/>
    </location>
</feature>
<dbReference type="STRING" id="33114.A0A2G2VAU5"/>
<accession>A0A2G2VAU5</accession>
<feature type="transmembrane region" description="Helical" evidence="3">
    <location>
        <begin position="452"/>
        <end position="473"/>
    </location>
</feature>
<keyword evidence="3" id="KW-1133">Transmembrane helix</keyword>
<evidence type="ECO:0000313" key="5">
    <source>
        <dbReference type="EMBL" id="PHT30115.1"/>
    </source>
</evidence>
<dbReference type="Pfam" id="PF13857">
    <property type="entry name" value="Ank_5"/>
    <property type="match status" value="1"/>
</dbReference>
<feature type="transmembrane region" description="Helical" evidence="3">
    <location>
        <begin position="394"/>
        <end position="417"/>
    </location>
</feature>
<feature type="domain" description="PGG" evidence="4">
    <location>
        <begin position="305"/>
        <end position="342"/>
    </location>
</feature>
<sequence length="518" mass="58015">MAEELKRAEELKQAEELMEQAARAGDIDAFYKVLEREPLILKEIEEKEFVETPLHAAASAGRTNFAIEMLSLRPSFGRKLDPRGYTPLDLALREGRRDTVKQLIRFDPKLIQVRSRERKTPLHYVTEINDGDLLSEFLIACPTAIKEVNIQGETAVHLAVRNGRIQAFKVLIGWIHRTDNREILDWKDNSGSTVLHIAAQTGLVEVVKYLTKERVDLDVRNPENKTALDIAADGIADDPQNHSALSADSNKAYVQVQKILHRVGAMYSSELPKSITMVDVLTVPYKNGRIQKKAKRAVDSRKGLTEDMRNAYLVVTVLIVTASFQGVLSPPGGGWQSDEKDNNSNKNNTALVLPPPPSITTMKYSESSIQKANAPAPPSNLKKFLEGAISKESLFYPFLIVNSVTFAFSAALTYMLLPFHGHDTVLLFVSLMFLMGAYSMSVTLIAPPNSHWIITTGCTYAALLIFHGVFGYTRLTPEVAATKWIPIASVRKFTRRLFATDLFHYRLEKRVRLGKYMT</sequence>
<dbReference type="PANTHER" id="PTHR24128:SF24">
    <property type="entry name" value="ANKYRIN REPEAT PROTEIN"/>
    <property type="match status" value="1"/>
</dbReference>
<gene>
    <name evidence="5" type="ORF">CQW23_30316</name>
</gene>
<keyword evidence="6" id="KW-1185">Reference proteome</keyword>
<dbReference type="AlphaFoldDB" id="A0A2G2VAU5"/>
<proteinExistence type="predicted"/>
<dbReference type="SUPFAM" id="SSF48403">
    <property type="entry name" value="Ankyrin repeat"/>
    <property type="match status" value="1"/>
</dbReference>
<dbReference type="InterPro" id="IPR002110">
    <property type="entry name" value="Ankyrin_rpt"/>
</dbReference>
<protein>
    <recommendedName>
        <fullName evidence="4">PGG domain-containing protein</fullName>
    </recommendedName>
</protein>
<dbReference type="EMBL" id="MLFT02000057">
    <property type="protein sequence ID" value="PHT30115.1"/>
    <property type="molecule type" value="Genomic_DNA"/>
</dbReference>
<dbReference type="Pfam" id="PF13962">
    <property type="entry name" value="PGG"/>
    <property type="match status" value="1"/>
</dbReference>
<dbReference type="SMART" id="SM00248">
    <property type="entry name" value="ANK"/>
    <property type="match status" value="5"/>
</dbReference>
<reference evidence="5 6" key="1">
    <citation type="journal article" date="2017" name="Genome Biol.">
        <title>New reference genome sequences of hot pepper reveal the massive evolution of plant disease-resistance genes by retroduplication.</title>
        <authorList>
            <person name="Kim S."/>
            <person name="Park J."/>
            <person name="Yeom S.I."/>
            <person name="Kim Y.M."/>
            <person name="Seo E."/>
            <person name="Kim K.T."/>
            <person name="Kim M.S."/>
            <person name="Lee J.M."/>
            <person name="Cheong K."/>
            <person name="Shin H.S."/>
            <person name="Kim S.B."/>
            <person name="Han K."/>
            <person name="Lee J."/>
            <person name="Park M."/>
            <person name="Lee H.A."/>
            <person name="Lee H.Y."/>
            <person name="Lee Y."/>
            <person name="Oh S."/>
            <person name="Lee J.H."/>
            <person name="Choi E."/>
            <person name="Choi E."/>
            <person name="Lee S.E."/>
            <person name="Jeon J."/>
            <person name="Kim H."/>
            <person name="Choi G."/>
            <person name="Song H."/>
            <person name="Lee J."/>
            <person name="Lee S.C."/>
            <person name="Kwon J.K."/>
            <person name="Lee H.Y."/>
            <person name="Koo N."/>
            <person name="Hong Y."/>
            <person name="Kim R.W."/>
            <person name="Kang W.H."/>
            <person name="Huh J.H."/>
            <person name="Kang B.C."/>
            <person name="Yang T.J."/>
            <person name="Lee Y.H."/>
            <person name="Bennetzen J.L."/>
            <person name="Choi D."/>
        </authorList>
    </citation>
    <scope>NUCLEOTIDE SEQUENCE [LARGE SCALE GENOMIC DNA]</scope>
    <source>
        <strain evidence="6">cv. PBC81</strain>
    </source>
</reference>
<dbReference type="PROSITE" id="PS50088">
    <property type="entry name" value="ANK_REPEAT"/>
    <property type="match status" value="2"/>
</dbReference>
<feature type="transmembrane region" description="Helical" evidence="3">
    <location>
        <begin position="424"/>
        <end position="446"/>
    </location>
</feature>
<evidence type="ECO:0000256" key="2">
    <source>
        <dbReference type="SAM" id="MobiDB-lite"/>
    </source>
</evidence>
<feature type="region of interest" description="Disordered" evidence="2">
    <location>
        <begin position="331"/>
        <end position="352"/>
    </location>
</feature>
<comment type="caution">
    <text evidence="5">The sequence shown here is derived from an EMBL/GenBank/DDBJ whole genome shotgun (WGS) entry which is preliminary data.</text>
</comment>
<evidence type="ECO:0000259" key="4">
    <source>
        <dbReference type="Pfam" id="PF13962"/>
    </source>
</evidence>
<dbReference type="OrthoDB" id="909233at2759"/>